<dbReference type="Proteomes" id="UP000250572">
    <property type="component" value="Unassembled WGS sequence"/>
</dbReference>
<feature type="compositionally biased region" description="Polar residues" evidence="10">
    <location>
        <begin position="240"/>
        <end position="256"/>
    </location>
</feature>
<evidence type="ECO:0000256" key="5">
    <source>
        <dbReference type="ARBA" id="ARBA00022692"/>
    </source>
</evidence>
<evidence type="ECO:0000256" key="10">
    <source>
        <dbReference type="SAM" id="MobiDB-lite"/>
    </source>
</evidence>
<dbReference type="EMBL" id="NHOQ01000110">
    <property type="protein sequence ID" value="PWA32894.1"/>
    <property type="molecule type" value="Genomic_DNA"/>
</dbReference>
<comment type="subunit">
    <text evidence="4">Component of the cytochrome c oxidase (complex IV, CIV), a multisubunit enzyme composed of 14 subunits. The complex is composed of a catalytic core of 3 subunits MT-CO1, MT-CO2 and MT-CO3, encoded in the mitochondrial DNA, and 11 supernumerary subunits COX4I, COX5A, COX5B, COX6A, COX6B, COX6C, COX7A, COX7B, COX7C, COX8 and NDUFA4, which are encoded in the nuclear genome. The complex exists as a monomer or a dimer and forms supercomplexes (SCs) in the inner mitochondrial membrane with NADH-ubiquinone oxidoreductase (complex I, CI) and ubiquinol-cytochrome c oxidoreductase (cytochrome b-c1 complex, complex III, CIII), resulting in different assemblies (supercomplex SCI(1)III(2)IV(1) and megacomplex MCI(2)III(2)IV(2)).</text>
</comment>
<dbReference type="PANTHER" id="PTHR10707:SF15">
    <property type="entry name" value="CYTOCHROME C OXIDASE SUBUNIT 4"/>
    <property type="match status" value="1"/>
</dbReference>
<accession>A0A315WAM7</accession>
<keyword evidence="6" id="KW-0999">Mitochondrion inner membrane</keyword>
<reference evidence="11 12" key="1">
    <citation type="journal article" date="2018" name="G3 (Bethesda)">
        <title>A High-Quality Reference Genome for the Invasive Mosquitofish Gambusia affinis Using a Chicago Library.</title>
        <authorList>
            <person name="Hoffberg S.L."/>
            <person name="Troendle N.J."/>
            <person name="Glenn T.C."/>
            <person name="Mahmud O."/>
            <person name="Louha S."/>
            <person name="Chalopin D."/>
            <person name="Bennetzen J.L."/>
            <person name="Mauricio R."/>
        </authorList>
    </citation>
    <scope>NUCLEOTIDE SEQUENCE [LARGE SCALE GENOMIC DNA]</scope>
    <source>
        <strain evidence="11">NE01/NJP1002.9</strain>
        <tissue evidence="11">Muscle</tissue>
    </source>
</reference>
<keyword evidence="12" id="KW-1185">Reference proteome</keyword>
<dbReference type="PANTHER" id="PTHR10707">
    <property type="entry name" value="CYTOCHROME C OXIDASE SUBUNIT IV"/>
    <property type="match status" value="1"/>
</dbReference>
<evidence type="ECO:0000256" key="2">
    <source>
        <dbReference type="ARBA" id="ARBA00004673"/>
    </source>
</evidence>
<evidence type="ECO:0000256" key="1">
    <source>
        <dbReference type="ARBA" id="ARBA00004434"/>
    </source>
</evidence>
<dbReference type="UniPathway" id="UPA00705"/>
<sequence length="454" mass="50834">MNLVGSGPRARFRRQSIMGTECFLTPRGRPTAYRMETKTDPLPPWKPTNTAEPETMSQEYQLRNKFQNDEVCPILQYARSGSTMEKGFCAVSFSSSWCSGPTAEWGETGTDRLLLLTLGCHADIKAAQCQSEPAVPLLNPTKLHLKDSGCPIGLVKTWKEAFCPSPCPPPFSLSLPLFLSFPLSPAHQLIPAQCQEATGEKAEADFFSHKALLLFPLHLPMLRLTSSRLGSLLARRPTAALTSSSKGRPASQQSHGVSEAEDMSRPTYYERVDMPLPDKPYKDVLSEAEEKLKQKEKGPWSQLTNEEKVALYRLKFSKSYAKMKAPTGEWKTVLGGMFFFLGFTVYPPSPRTLDDDWKAMQIQRMLDMRINPVQWNKDGCSLQHLCITSCSLKPNLEVTAGGHSWTSTGTKRLYFISVMLEDVKSLMVVGAPVEDLRIIRLSSDEIILFLFQRL</sequence>
<dbReference type="GO" id="GO:0005743">
    <property type="term" value="C:mitochondrial inner membrane"/>
    <property type="evidence" value="ECO:0007669"/>
    <property type="project" value="UniProtKB-SubCell"/>
</dbReference>
<comment type="subcellular location">
    <subcellularLocation>
        <location evidence="1">Mitochondrion inner membrane</location>
        <topology evidence="1">Single-pass membrane protein</topology>
    </subcellularLocation>
</comment>
<dbReference type="InterPro" id="IPR004203">
    <property type="entry name" value="Cyt_c_oxidase_su4_fam"/>
</dbReference>
<dbReference type="InterPro" id="IPR036639">
    <property type="entry name" value="Cyt_c_oxidase_su4_sf"/>
</dbReference>
<dbReference type="SUPFAM" id="SSF81406">
    <property type="entry name" value="Mitochondrial cytochrome c oxidase subunit IV"/>
    <property type="match status" value="1"/>
</dbReference>
<dbReference type="GO" id="GO:0045277">
    <property type="term" value="C:respiratory chain complex IV"/>
    <property type="evidence" value="ECO:0007669"/>
    <property type="project" value="InterPro"/>
</dbReference>
<dbReference type="AlphaFoldDB" id="A0A315WAM7"/>
<keyword evidence="8" id="KW-0496">Mitochondrion</keyword>
<dbReference type="Gene3D" id="1.10.442.10">
    <property type="entry name" value="Cytochrome c oxidase subunit IV"/>
    <property type="match status" value="1"/>
</dbReference>
<evidence type="ECO:0000256" key="9">
    <source>
        <dbReference type="ARBA" id="ARBA00023136"/>
    </source>
</evidence>
<evidence type="ECO:0000256" key="6">
    <source>
        <dbReference type="ARBA" id="ARBA00022792"/>
    </source>
</evidence>
<evidence type="ECO:0000256" key="4">
    <source>
        <dbReference type="ARBA" id="ARBA00011485"/>
    </source>
</evidence>
<feature type="region of interest" description="Disordered" evidence="10">
    <location>
        <begin position="240"/>
        <end position="264"/>
    </location>
</feature>
<dbReference type="PRINTS" id="PR01873">
    <property type="entry name" value="CYTCOXIDASE4"/>
</dbReference>
<keyword evidence="5" id="KW-0812">Transmembrane</keyword>
<dbReference type="FunFam" id="1.10.442.10:FF:000001">
    <property type="entry name" value="Cytochrome c oxidase subunit 4 isoform 1"/>
    <property type="match status" value="1"/>
</dbReference>
<keyword evidence="7" id="KW-1133">Transmembrane helix</keyword>
<evidence type="ECO:0000256" key="3">
    <source>
        <dbReference type="ARBA" id="ARBA00008135"/>
    </source>
</evidence>
<dbReference type="GO" id="GO:0006123">
    <property type="term" value="P:mitochondrial electron transport, cytochrome c to oxygen"/>
    <property type="evidence" value="ECO:0007669"/>
    <property type="project" value="InterPro"/>
</dbReference>
<gene>
    <name evidence="11" type="ORF">CCH79_00016437</name>
</gene>
<name>A0A315WAM7_GAMAF</name>
<evidence type="ECO:0000313" key="11">
    <source>
        <dbReference type="EMBL" id="PWA32894.1"/>
    </source>
</evidence>
<dbReference type="Pfam" id="PF02936">
    <property type="entry name" value="COX4"/>
    <property type="match status" value="1"/>
</dbReference>
<dbReference type="CDD" id="cd00922">
    <property type="entry name" value="Cyt_c_Oxidase_IV"/>
    <property type="match status" value="1"/>
</dbReference>
<evidence type="ECO:0000256" key="7">
    <source>
        <dbReference type="ARBA" id="ARBA00022989"/>
    </source>
</evidence>
<evidence type="ECO:0000313" key="12">
    <source>
        <dbReference type="Proteomes" id="UP000250572"/>
    </source>
</evidence>
<evidence type="ECO:0000256" key="8">
    <source>
        <dbReference type="ARBA" id="ARBA00023128"/>
    </source>
</evidence>
<keyword evidence="9" id="KW-0472">Membrane</keyword>
<comment type="caution">
    <text evidence="11">The sequence shown here is derived from an EMBL/GenBank/DDBJ whole genome shotgun (WGS) entry which is preliminary data.</text>
</comment>
<dbReference type="STRING" id="33528.ENSGAFP00000002228"/>
<comment type="similarity">
    <text evidence="3">Belongs to the cytochrome c oxidase IV family.</text>
</comment>
<evidence type="ECO:0008006" key="13">
    <source>
        <dbReference type="Google" id="ProtNLM"/>
    </source>
</evidence>
<comment type="pathway">
    <text evidence="2">Energy metabolism; oxidative phosphorylation.</text>
</comment>
<organism evidence="11 12">
    <name type="scientific">Gambusia affinis</name>
    <name type="common">Western mosquitofish</name>
    <name type="synonym">Heterandria affinis</name>
    <dbReference type="NCBI Taxonomy" id="33528"/>
    <lineage>
        <taxon>Eukaryota</taxon>
        <taxon>Metazoa</taxon>
        <taxon>Chordata</taxon>
        <taxon>Craniata</taxon>
        <taxon>Vertebrata</taxon>
        <taxon>Euteleostomi</taxon>
        <taxon>Actinopterygii</taxon>
        <taxon>Neopterygii</taxon>
        <taxon>Teleostei</taxon>
        <taxon>Neoteleostei</taxon>
        <taxon>Acanthomorphata</taxon>
        <taxon>Ovalentaria</taxon>
        <taxon>Atherinomorphae</taxon>
        <taxon>Cyprinodontiformes</taxon>
        <taxon>Poeciliidae</taxon>
        <taxon>Poeciliinae</taxon>
        <taxon>Gambusia</taxon>
    </lineage>
</organism>
<proteinExistence type="inferred from homology"/>
<protein>
    <recommendedName>
        <fullName evidence="13">Cytochrome c oxidase subunit 4</fullName>
    </recommendedName>
</protein>
<dbReference type="InterPro" id="IPR013288">
    <property type="entry name" value="Cyt_c_oxidase_su4"/>
</dbReference>